<feature type="region of interest" description="Disordered" evidence="2">
    <location>
        <begin position="450"/>
        <end position="471"/>
    </location>
</feature>
<keyword evidence="4" id="KW-0547">Nucleotide-binding</keyword>
<keyword evidence="4" id="KW-0347">Helicase</keyword>
<dbReference type="InterPro" id="IPR014001">
    <property type="entry name" value="Helicase_ATP-bd"/>
</dbReference>
<dbReference type="SUPFAM" id="SSF52540">
    <property type="entry name" value="P-loop containing nucleoside triphosphate hydrolases"/>
    <property type="match status" value="2"/>
</dbReference>
<dbReference type="GO" id="GO:0004386">
    <property type="term" value="F:helicase activity"/>
    <property type="evidence" value="ECO:0007669"/>
    <property type="project" value="UniProtKB-KW"/>
</dbReference>
<organism evidence="4 5">
    <name type="scientific">Ideonella paludis</name>
    <dbReference type="NCBI Taxonomy" id="1233411"/>
    <lineage>
        <taxon>Bacteria</taxon>
        <taxon>Pseudomonadati</taxon>
        <taxon>Pseudomonadota</taxon>
        <taxon>Betaproteobacteria</taxon>
        <taxon>Burkholderiales</taxon>
        <taxon>Sphaerotilaceae</taxon>
        <taxon>Ideonella</taxon>
    </lineage>
</organism>
<proteinExistence type="predicted"/>
<dbReference type="Pfam" id="PF00271">
    <property type="entry name" value="Helicase_C"/>
    <property type="match status" value="1"/>
</dbReference>
<dbReference type="InterPro" id="IPR027417">
    <property type="entry name" value="P-loop_NTPase"/>
</dbReference>
<dbReference type="Gene3D" id="3.40.50.10810">
    <property type="entry name" value="Tandem AAA-ATPase domain"/>
    <property type="match status" value="2"/>
</dbReference>
<dbReference type="PANTHER" id="PTHR45766">
    <property type="entry name" value="DNA ANNEALING HELICASE AND ENDONUCLEASE ZRANB3 FAMILY MEMBER"/>
    <property type="match status" value="1"/>
</dbReference>
<dbReference type="RefSeq" id="WP_210806533.1">
    <property type="nucleotide sequence ID" value="NZ_JAGQDG010000001.1"/>
</dbReference>
<evidence type="ECO:0000256" key="2">
    <source>
        <dbReference type="SAM" id="MobiDB-lite"/>
    </source>
</evidence>
<dbReference type="Proteomes" id="UP000672097">
    <property type="component" value="Unassembled WGS sequence"/>
</dbReference>
<dbReference type="PANTHER" id="PTHR45766:SF6">
    <property type="entry name" value="SWI_SNF-RELATED MATRIX-ASSOCIATED ACTIN-DEPENDENT REGULATOR OF CHROMATIN SUBFAMILY A-LIKE PROTEIN 1"/>
    <property type="match status" value="1"/>
</dbReference>
<dbReference type="InterPro" id="IPR038718">
    <property type="entry name" value="SNF2-like_sf"/>
</dbReference>
<dbReference type="PROSITE" id="PS51192">
    <property type="entry name" value="HELICASE_ATP_BIND_1"/>
    <property type="match status" value="1"/>
</dbReference>
<evidence type="ECO:0000313" key="4">
    <source>
        <dbReference type="EMBL" id="MBQ0934566.1"/>
    </source>
</evidence>
<dbReference type="Pfam" id="PF04851">
    <property type="entry name" value="ResIII"/>
    <property type="match status" value="2"/>
</dbReference>
<dbReference type="SMART" id="SM00487">
    <property type="entry name" value="DEXDc"/>
    <property type="match status" value="1"/>
</dbReference>
<accession>A0ABS5DUL0</accession>
<feature type="domain" description="Helicase ATP-binding" evidence="3">
    <location>
        <begin position="40"/>
        <end position="308"/>
    </location>
</feature>
<evidence type="ECO:0000313" key="5">
    <source>
        <dbReference type="Proteomes" id="UP000672097"/>
    </source>
</evidence>
<dbReference type="CDD" id="cd18793">
    <property type="entry name" value="SF2_C_SNF"/>
    <property type="match status" value="1"/>
</dbReference>
<sequence length="893" mass="99217">MTNGRFKGWLAVAQKLHALASLDDTSIELNSGQRESLRAISERLPNNGVLIADEVGLGKTRIACAVAKSVMEAGGRVAVVVPPTLGYQWRDELRKKAGVPDVPPLLRSLHGYLDAWKEESSTIQPWGQHSVILLSHAFCNWTIRSNTKKNWRWALLPGTLGYASTQLGARARLPRGFFSSGRVDDTRIQRASQWIAYNGCRDTLSQLVFNKDLNSWGENSELLTPESYAKDTVYREELECVVGLGLGQFDLIIIDEAHKSRGEVSNLERLLKNVLQVSSSSRRVALTATPIELDSGQWESTLARIGLDVAEDTSDRLAQMMVTVDEYAEAVKLIRSAPTDEETLTRFKAASIQFKNLLSPYLLRRDKREDEWIKSFACLPGQDAYSYRLQQPIEIALATLSPEWQQAVCAAEALSFVTRGKDDSSAKRVRLTIGNGHGLVTTIDQSWKTSDDDAVEAPTSPDTDSELQDFSSDRSGKKALRAAWWKHVLQGVQVQGSQGEIGGELTTLYDHPAILAAVAAIEDVVTRRAEKVLVFGRFTKPMEALVKLLNARAMIRALRRGESWPQESLDKDGSINAALRQLGETWTVEEVAKQLKEGYLKLESARTAFRATLLERLQSEFDDKSNRDLAHRLVDELSRHQMVEPTADPAGQPLPVIARALQEYLGSDWGGASPEQLAEAFAAIVQAVSDPAELDQDDTEEPDNEDTVDSLTKFTERLKEEFGRQQGAFARLMNGNTPPYTRRMTQLGFNRVPSNPKVLVVQSVVGREGLNLHLACRTVVLLHPEWNPGVVEQQIGRVDRLGSLWQQLFEDWLAANAPPGGTPQGDPPRIQIHPVIFQGTYDQENWRILGERWDNLRAQLHGVVIHPSSDDPDHHSVAQLVNALAPRFSPSAL</sequence>
<evidence type="ECO:0000256" key="1">
    <source>
        <dbReference type="ARBA" id="ARBA00022801"/>
    </source>
</evidence>
<dbReference type="EMBL" id="JAGQDG010000001">
    <property type="protein sequence ID" value="MBQ0934566.1"/>
    <property type="molecule type" value="Genomic_DNA"/>
</dbReference>
<dbReference type="InterPro" id="IPR001650">
    <property type="entry name" value="Helicase_C-like"/>
</dbReference>
<dbReference type="InterPro" id="IPR049730">
    <property type="entry name" value="SNF2/RAD54-like_C"/>
</dbReference>
<reference evidence="4 5" key="1">
    <citation type="submission" date="2021-04" db="EMBL/GenBank/DDBJ databases">
        <title>The genome sequence of type strain Ideonella paludis KCTC 32238.</title>
        <authorList>
            <person name="Liu Y."/>
        </authorList>
    </citation>
    <scope>NUCLEOTIDE SEQUENCE [LARGE SCALE GENOMIC DNA]</scope>
    <source>
        <strain evidence="4 5">KCTC 32238</strain>
    </source>
</reference>
<evidence type="ECO:0000259" key="3">
    <source>
        <dbReference type="PROSITE" id="PS51192"/>
    </source>
</evidence>
<dbReference type="InterPro" id="IPR006935">
    <property type="entry name" value="Helicase/UvrB_N"/>
</dbReference>
<keyword evidence="4" id="KW-0067">ATP-binding</keyword>
<dbReference type="SMART" id="SM00490">
    <property type="entry name" value="HELICc"/>
    <property type="match status" value="1"/>
</dbReference>
<keyword evidence="5" id="KW-1185">Reference proteome</keyword>
<name>A0ABS5DUL0_9BURK</name>
<gene>
    <name evidence="4" type="ORF">KAK11_04420</name>
</gene>
<protein>
    <submittedName>
        <fullName evidence="4">DEAD/DEAH box helicase family protein</fullName>
    </submittedName>
</protein>
<dbReference type="Gene3D" id="3.40.50.300">
    <property type="entry name" value="P-loop containing nucleotide triphosphate hydrolases"/>
    <property type="match status" value="1"/>
</dbReference>
<comment type="caution">
    <text evidence="4">The sequence shown here is derived from an EMBL/GenBank/DDBJ whole genome shotgun (WGS) entry which is preliminary data.</text>
</comment>
<keyword evidence="1" id="KW-0378">Hydrolase</keyword>